<dbReference type="GO" id="GO:0010333">
    <property type="term" value="F:terpene synthase activity"/>
    <property type="evidence" value="ECO:0007669"/>
    <property type="project" value="InterPro"/>
</dbReference>
<evidence type="ECO:0000256" key="4">
    <source>
        <dbReference type="RuleBase" id="RU366034"/>
    </source>
</evidence>
<evidence type="ECO:0000313" key="5">
    <source>
        <dbReference type="EMBL" id="KAK3367964.1"/>
    </source>
</evidence>
<evidence type="ECO:0000256" key="2">
    <source>
        <dbReference type="ARBA" id="ARBA00006333"/>
    </source>
</evidence>
<keyword evidence="3 4" id="KW-0460">Magnesium</keyword>
<sequence>MASETSSNLITELKGQIMHVPDLLQFFTTWPSGGRNKYYKRLKARLDEITQSVYLDETMRKRVIKQDFAFFISIWYPDADWDELWSCALFTFWLFHTDDAQDEEQGSVSFDFAASCRYRQQVVEYTKHCLGLCPTPSIFSRLTSWFLPGPTDDKGWANTILACLGGSKSTPAPSVPDSPNTVFKEFGENAQLTTSRVFRELLHKEIKLYIKHCETEQKERLNGELSKNLEQYMQLRHWTSAVRPYGYITQIGTDMRLPNWLMVCPEMQVLWDEWTIVILIINDILSCKKELTGGVIHNAVPVMYNQGMSLDAVMRELVTRMEASRDRFDEAAMRVQKLAASGGMNELSDRKRLQKYIDGLRTNATGTIEFCKLAPRYGTEKYFNEDGSMDVVL</sequence>
<evidence type="ECO:0000256" key="3">
    <source>
        <dbReference type="ARBA" id="ARBA00022842"/>
    </source>
</evidence>
<keyword evidence="6" id="KW-1185">Reference proteome</keyword>
<dbReference type="GO" id="GO:0046872">
    <property type="term" value="F:metal ion binding"/>
    <property type="evidence" value="ECO:0007669"/>
    <property type="project" value="UniProtKB-KW"/>
</dbReference>
<comment type="caution">
    <text evidence="5">The sequence shown here is derived from an EMBL/GenBank/DDBJ whole genome shotgun (WGS) entry which is preliminary data.</text>
</comment>
<dbReference type="InterPro" id="IPR034686">
    <property type="entry name" value="Terpene_cyclase-like_2"/>
</dbReference>
<dbReference type="PANTHER" id="PTHR35201:SF4">
    <property type="entry name" value="BETA-PINACENE SYNTHASE-RELATED"/>
    <property type="match status" value="1"/>
</dbReference>
<dbReference type="Pfam" id="PF19086">
    <property type="entry name" value="Terpene_syn_C_2"/>
    <property type="match status" value="1"/>
</dbReference>
<name>A0AAE0N3E6_9PEZI</name>
<keyword evidence="4" id="KW-0479">Metal-binding</keyword>
<proteinExistence type="inferred from homology"/>
<dbReference type="EC" id="4.2.3.-" evidence="4"/>
<keyword evidence="4" id="KW-0456">Lyase</keyword>
<accession>A0AAE0N3E6</accession>
<dbReference type="Proteomes" id="UP001285441">
    <property type="component" value="Unassembled WGS sequence"/>
</dbReference>
<dbReference type="SFLD" id="SFLDS00005">
    <property type="entry name" value="Isoprenoid_Synthase_Type_I"/>
    <property type="match status" value="1"/>
</dbReference>
<comment type="cofactor">
    <cofactor evidence="1 4">
        <name>Mg(2+)</name>
        <dbReference type="ChEBI" id="CHEBI:18420"/>
    </cofactor>
</comment>
<gene>
    <name evidence="5" type="ORF">B0H63DRAFT_529669</name>
</gene>
<dbReference type="GO" id="GO:0008299">
    <property type="term" value="P:isoprenoid biosynthetic process"/>
    <property type="evidence" value="ECO:0007669"/>
    <property type="project" value="UniProtKB-ARBA"/>
</dbReference>
<organism evidence="5 6">
    <name type="scientific">Podospora didyma</name>
    <dbReference type="NCBI Taxonomy" id="330526"/>
    <lineage>
        <taxon>Eukaryota</taxon>
        <taxon>Fungi</taxon>
        <taxon>Dikarya</taxon>
        <taxon>Ascomycota</taxon>
        <taxon>Pezizomycotina</taxon>
        <taxon>Sordariomycetes</taxon>
        <taxon>Sordariomycetidae</taxon>
        <taxon>Sordariales</taxon>
        <taxon>Podosporaceae</taxon>
        <taxon>Podospora</taxon>
    </lineage>
</organism>
<reference evidence="5" key="2">
    <citation type="submission" date="2023-06" db="EMBL/GenBank/DDBJ databases">
        <authorList>
            <consortium name="Lawrence Berkeley National Laboratory"/>
            <person name="Haridas S."/>
            <person name="Hensen N."/>
            <person name="Bonometti L."/>
            <person name="Westerberg I."/>
            <person name="Brannstrom I.O."/>
            <person name="Guillou S."/>
            <person name="Cros-Aarteil S."/>
            <person name="Calhoun S."/>
            <person name="Kuo A."/>
            <person name="Mondo S."/>
            <person name="Pangilinan J."/>
            <person name="Riley R."/>
            <person name="LaButti K."/>
            <person name="Andreopoulos B."/>
            <person name="Lipzen A."/>
            <person name="Chen C."/>
            <person name="Yanf M."/>
            <person name="Daum C."/>
            <person name="Ng V."/>
            <person name="Clum A."/>
            <person name="Steindorff A."/>
            <person name="Ohm R."/>
            <person name="Martin F."/>
            <person name="Silar P."/>
            <person name="Natvig D."/>
            <person name="Lalanne C."/>
            <person name="Gautier V."/>
            <person name="Ament-velasquez S.L."/>
            <person name="Kruys A."/>
            <person name="Hutchinson M.I."/>
            <person name="Powell A.J."/>
            <person name="Barry K."/>
            <person name="Miller A.N."/>
            <person name="Grigoriev I.V."/>
            <person name="Debuchy R."/>
            <person name="Gladieux P."/>
            <person name="Thoren M.H."/>
            <person name="Johannesson H."/>
        </authorList>
    </citation>
    <scope>NUCLEOTIDE SEQUENCE</scope>
    <source>
        <strain evidence="5">CBS 232.78</strain>
    </source>
</reference>
<dbReference type="SUPFAM" id="SSF48576">
    <property type="entry name" value="Terpenoid synthases"/>
    <property type="match status" value="1"/>
</dbReference>
<reference evidence="5" key="1">
    <citation type="journal article" date="2023" name="Mol. Phylogenet. Evol.">
        <title>Genome-scale phylogeny and comparative genomics of the fungal order Sordariales.</title>
        <authorList>
            <person name="Hensen N."/>
            <person name="Bonometti L."/>
            <person name="Westerberg I."/>
            <person name="Brannstrom I.O."/>
            <person name="Guillou S."/>
            <person name="Cros-Aarteil S."/>
            <person name="Calhoun S."/>
            <person name="Haridas S."/>
            <person name="Kuo A."/>
            <person name="Mondo S."/>
            <person name="Pangilinan J."/>
            <person name="Riley R."/>
            <person name="LaButti K."/>
            <person name="Andreopoulos B."/>
            <person name="Lipzen A."/>
            <person name="Chen C."/>
            <person name="Yan M."/>
            <person name="Daum C."/>
            <person name="Ng V."/>
            <person name="Clum A."/>
            <person name="Steindorff A."/>
            <person name="Ohm R.A."/>
            <person name="Martin F."/>
            <person name="Silar P."/>
            <person name="Natvig D.O."/>
            <person name="Lalanne C."/>
            <person name="Gautier V."/>
            <person name="Ament-Velasquez S.L."/>
            <person name="Kruys A."/>
            <person name="Hutchinson M.I."/>
            <person name="Powell A.J."/>
            <person name="Barry K."/>
            <person name="Miller A.N."/>
            <person name="Grigoriev I.V."/>
            <person name="Debuchy R."/>
            <person name="Gladieux P."/>
            <person name="Hiltunen Thoren M."/>
            <person name="Johannesson H."/>
        </authorList>
    </citation>
    <scope>NUCLEOTIDE SEQUENCE</scope>
    <source>
        <strain evidence="5">CBS 232.78</strain>
    </source>
</reference>
<evidence type="ECO:0000256" key="1">
    <source>
        <dbReference type="ARBA" id="ARBA00001946"/>
    </source>
</evidence>
<dbReference type="SFLD" id="SFLDG01020">
    <property type="entry name" value="Terpene_Cyclase_Like_2"/>
    <property type="match status" value="1"/>
</dbReference>
<dbReference type="PANTHER" id="PTHR35201">
    <property type="entry name" value="TERPENE SYNTHASE"/>
    <property type="match status" value="1"/>
</dbReference>
<dbReference type="Gene3D" id="1.10.600.10">
    <property type="entry name" value="Farnesyl Diphosphate Synthase"/>
    <property type="match status" value="1"/>
</dbReference>
<protein>
    <recommendedName>
        <fullName evidence="4">Terpene synthase</fullName>
        <ecNumber evidence="4">4.2.3.-</ecNumber>
    </recommendedName>
</protein>
<dbReference type="EMBL" id="JAULSW010000011">
    <property type="protein sequence ID" value="KAK3367964.1"/>
    <property type="molecule type" value="Genomic_DNA"/>
</dbReference>
<dbReference type="AlphaFoldDB" id="A0AAE0N3E6"/>
<dbReference type="InterPro" id="IPR008949">
    <property type="entry name" value="Isoprenoid_synthase_dom_sf"/>
</dbReference>
<evidence type="ECO:0000313" key="6">
    <source>
        <dbReference type="Proteomes" id="UP001285441"/>
    </source>
</evidence>
<comment type="similarity">
    <text evidence="2 4">Belongs to the terpene synthase family.</text>
</comment>